<dbReference type="PANTHER" id="PTHR23112">
    <property type="entry name" value="G PROTEIN-COUPLED RECEPTOR 157-RELATED"/>
    <property type="match status" value="1"/>
</dbReference>
<gene>
    <name evidence="7" type="ORF">B0J12DRAFT_580383</name>
</gene>
<feature type="transmembrane region" description="Helical" evidence="5">
    <location>
        <begin position="98"/>
        <end position="120"/>
    </location>
</feature>
<evidence type="ECO:0000256" key="3">
    <source>
        <dbReference type="ARBA" id="ARBA00022989"/>
    </source>
</evidence>
<feature type="transmembrane region" description="Helical" evidence="5">
    <location>
        <begin position="20"/>
        <end position="43"/>
    </location>
</feature>
<evidence type="ECO:0000313" key="8">
    <source>
        <dbReference type="Proteomes" id="UP000774617"/>
    </source>
</evidence>
<keyword evidence="7" id="KW-0675">Receptor</keyword>
<dbReference type="Gene3D" id="1.20.1070.10">
    <property type="entry name" value="Rhodopsin 7-helix transmembrane proteins"/>
    <property type="match status" value="1"/>
</dbReference>
<keyword evidence="8" id="KW-1185">Reference proteome</keyword>
<protein>
    <submittedName>
        <fullName evidence="7">G protein-coupled glucose receptor regulating Gpa2-domain-containing protein</fullName>
    </submittedName>
</protein>
<feature type="transmembrane region" description="Helical" evidence="5">
    <location>
        <begin position="132"/>
        <end position="156"/>
    </location>
</feature>
<dbReference type="Proteomes" id="UP000774617">
    <property type="component" value="Unassembled WGS sequence"/>
</dbReference>
<keyword evidence="2 5" id="KW-0812">Transmembrane</keyword>
<evidence type="ECO:0000256" key="5">
    <source>
        <dbReference type="SAM" id="Phobius"/>
    </source>
</evidence>
<comment type="caution">
    <text evidence="7">The sequence shown here is derived from an EMBL/GenBank/DDBJ whole genome shotgun (WGS) entry which is preliminary data.</text>
</comment>
<evidence type="ECO:0000256" key="1">
    <source>
        <dbReference type="ARBA" id="ARBA00004141"/>
    </source>
</evidence>
<feature type="domain" description="Glucose receptor Git3-like N-terminal" evidence="6">
    <location>
        <begin position="20"/>
        <end position="205"/>
    </location>
</feature>
<dbReference type="PANTHER" id="PTHR23112:SF37">
    <property type="entry name" value="G PROTEIN-COUPLED RECEPTOR GPR1"/>
    <property type="match status" value="1"/>
</dbReference>
<evidence type="ECO:0000256" key="2">
    <source>
        <dbReference type="ARBA" id="ARBA00022692"/>
    </source>
</evidence>
<dbReference type="SUPFAM" id="SSF81321">
    <property type="entry name" value="Family A G protein-coupled receptor-like"/>
    <property type="match status" value="1"/>
</dbReference>
<evidence type="ECO:0000313" key="7">
    <source>
        <dbReference type="EMBL" id="KAH7039492.1"/>
    </source>
</evidence>
<feature type="transmembrane region" description="Helical" evidence="5">
    <location>
        <begin position="176"/>
        <end position="198"/>
    </location>
</feature>
<proteinExistence type="predicted"/>
<dbReference type="InterPro" id="IPR023041">
    <property type="entry name" value="Glucose_rcpt_Git3-like_N"/>
</dbReference>
<evidence type="ECO:0000259" key="6">
    <source>
        <dbReference type="Pfam" id="PF11710"/>
    </source>
</evidence>
<sequence length="387" mass="43143">MIRRARDVLDTGVWDPAVAIPTLVGSLLSFVASSIVITLWCVFGGERRSFRYALILNLTVAEFFNSLNNTISGLYIVINHGVVQDGPACDLNGWVGQFSVQAVDFSILAIAVITLLTIQFKSYILYASTSKKILICASTWVVPLITSTTALGLHVLKPVSGNWCWISNDHKDLRYALGHGWRFAIIIIVFCIYAYVFWYMSQRLRMRDTSGRSYSFDYGNDTNGFEMNFWLANNGPSGNGGRTTPGAWKDPEDDFPLPPPKVLATTTRKEVGEGEEKLIPPPRIRIRQTTNIDKDVWRMILLNLYPVTYLVLWLPGIANRIAEASGNYSRALGILQSSTQYIGFANACVYGFKEHWDDVVVWWRGRGGGGALGRRSGKGGYASQMGW</sequence>
<feature type="transmembrane region" description="Helical" evidence="5">
    <location>
        <begin position="55"/>
        <end position="78"/>
    </location>
</feature>
<keyword evidence="3 5" id="KW-1133">Transmembrane helix</keyword>
<organism evidence="7 8">
    <name type="scientific">Macrophomina phaseolina</name>
    <dbReference type="NCBI Taxonomy" id="35725"/>
    <lineage>
        <taxon>Eukaryota</taxon>
        <taxon>Fungi</taxon>
        <taxon>Dikarya</taxon>
        <taxon>Ascomycota</taxon>
        <taxon>Pezizomycotina</taxon>
        <taxon>Dothideomycetes</taxon>
        <taxon>Dothideomycetes incertae sedis</taxon>
        <taxon>Botryosphaeriales</taxon>
        <taxon>Botryosphaeriaceae</taxon>
        <taxon>Macrophomina</taxon>
    </lineage>
</organism>
<accession>A0ABQ8G3G8</accession>
<dbReference type="EMBL" id="JAGTJR010000029">
    <property type="protein sequence ID" value="KAH7039492.1"/>
    <property type="molecule type" value="Genomic_DNA"/>
</dbReference>
<keyword evidence="4 5" id="KW-0472">Membrane</keyword>
<name>A0ABQ8G3G8_9PEZI</name>
<reference evidence="7 8" key="1">
    <citation type="journal article" date="2021" name="Nat. Commun.">
        <title>Genetic determinants of endophytism in the Arabidopsis root mycobiome.</title>
        <authorList>
            <person name="Mesny F."/>
            <person name="Miyauchi S."/>
            <person name="Thiergart T."/>
            <person name="Pickel B."/>
            <person name="Atanasova L."/>
            <person name="Karlsson M."/>
            <person name="Huettel B."/>
            <person name="Barry K.W."/>
            <person name="Haridas S."/>
            <person name="Chen C."/>
            <person name="Bauer D."/>
            <person name="Andreopoulos W."/>
            <person name="Pangilinan J."/>
            <person name="LaButti K."/>
            <person name="Riley R."/>
            <person name="Lipzen A."/>
            <person name="Clum A."/>
            <person name="Drula E."/>
            <person name="Henrissat B."/>
            <person name="Kohler A."/>
            <person name="Grigoriev I.V."/>
            <person name="Martin F.M."/>
            <person name="Hacquard S."/>
        </authorList>
    </citation>
    <scope>NUCLEOTIDE SEQUENCE [LARGE SCALE GENOMIC DNA]</scope>
    <source>
        <strain evidence="7 8">MPI-SDFR-AT-0080</strain>
    </source>
</reference>
<dbReference type="Pfam" id="PF11710">
    <property type="entry name" value="Git3"/>
    <property type="match status" value="1"/>
</dbReference>
<comment type="subcellular location">
    <subcellularLocation>
        <location evidence="1">Membrane</location>
        <topology evidence="1">Multi-pass membrane protein</topology>
    </subcellularLocation>
</comment>
<evidence type="ECO:0000256" key="4">
    <source>
        <dbReference type="ARBA" id="ARBA00023136"/>
    </source>
</evidence>